<gene>
    <name evidence="1" type="ORF">EV670_0049</name>
</gene>
<comment type="caution">
    <text evidence="1">The sequence shown here is derived from an EMBL/GenBank/DDBJ whole genome shotgun (WGS) entry which is preliminary data.</text>
</comment>
<evidence type="ECO:0000313" key="1">
    <source>
        <dbReference type="EMBL" id="RZU02031.1"/>
    </source>
</evidence>
<dbReference type="EMBL" id="SHKP01000004">
    <property type="protein sequence ID" value="RZU02031.1"/>
    <property type="molecule type" value="Genomic_DNA"/>
</dbReference>
<proteinExistence type="predicted"/>
<protein>
    <submittedName>
        <fullName evidence="1">Uncharacterized protein</fullName>
    </submittedName>
</protein>
<organism evidence="1 2">
    <name type="scientific">Rivibacter subsaxonicus</name>
    <dbReference type="NCBI Taxonomy" id="457575"/>
    <lineage>
        <taxon>Bacteria</taxon>
        <taxon>Pseudomonadati</taxon>
        <taxon>Pseudomonadota</taxon>
        <taxon>Betaproteobacteria</taxon>
        <taxon>Burkholderiales</taxon>
        <taxon>Rivibacter</taxon>
    </lineage>
</organism>
<dbReference type="OrthoDB" id="9154556at2"/>
<accession>A0A4Q7VZ07</accession>
<reference evidence="1 2" key="1">
    <citation type="submission" date="2019-02" db="EMBL/GenBank/DDBJ databases">
        <title>Genomic Encyclopedia of Type Strains, Phase IV (KMG-IV): sequencing the most valuable type-strain genomes for metagenomic binning, comparative biology and taxonomic classification.</title>
        <authorList>
            <person name="Goeker M."/>
        </authorList>
    </citation>
    <scope>NUCLEOTIDE SEQUENCE [LARGE SCALE GENOMIC DNA]</scope>
    <source>
        <strain evidence="1 2">DSM 19570</strain>
    </source>
</reference>
<name>A0A4Q7VZ07_9BURK</name>
<dbReference type="Proteomes" id="UP000293671">
    <property type="component" value="Unassembled WGS sequence"/>
</dbReference>
<dbReference type="RefSeq" id="WP_130429823.1">
    <property type="nucleotide sequence ID" value="NZ_SHKP01000004.1"/>
</dbReference>
<sequence>MSDDFFALPPFKPEEGLERLRRGLRDLRQFSERGASRFDWKGMQAVEAAVDGQVIRVRIAKRPGRTPEWEVQTLRDSADVRRWLDDLKKRVERWSEE</sequence>
<keyword evidence="2" id="KW-1185">Reference proteome</keyword>
<evidence type="ECO:0000313" key="2">
    <source>
        <dbReference type="Proteomes" id="UP000293671"/>
    </source>
</evidence>
<dbReference type="AlphaFoldDB" id="A0A4Q7VZ07"/>